<name>A0AAD3YCX5_9TREE</name>
<dbReference type="EMBL" id="BTCM01000006">
    <property type="protein sequence ID" value="GMK58595.1"/>
    <property type="molecule type" value="Genomic_DNA"/>
</dbReference>
<dbReference type="Proteomes" id="UP001222932">
    <property type="component" value="Unassembled WGS sequence"/>
</dbReference>
<evidence type="ECO:0000256" key="1">
    <source>
        <dbReference type="SAM" id="MobiDB-lite"/>
    </source>
</evidence>
<protein>
    <submittedName>
        <fullName evidence="2">Uncharacterized protein</fullName>
    </submittedName>
</protein>
<evidence type="ECO:0000313" key="2">
    <source>
        <dbReference type="EMBL" id="GMK58595.1"/>
    </source>
</evidence>
<gene>
    <name evidence="2" type="ORF">CspeluHIS016_0600370</name>
</gene>
<proteinExistence type="predicted"/>
<dbReference type="AlphaFoldDB" id="A0AAD3YCX5"/>
<sequence>MALAAIFTRPQTTSPPDSLRPDLNTECNPDALEPEPIRAHRKTKSESSSFLRSLARMSLQAQAIVLDHAAVPVLPAPATEVPLPDAILNQPEPCPVPTKWWTEVARWDGVASPVHPDPPASPHSPHVAPGSAARSVLFSEATFPLVLDTIIAHTCHPDRLSLRLVCRVVAEHADATLFAQLTVTADGFSCAEGKLPLVNLWLRPDVAGSVNVLTIADEWDDWTALADVFPGLAPLVIRVPASCPLDILGVQASMVVAFADVVPITTTDWLRVHELPLPLSQETIDDLASPTRLVYTVRHGDPGLLLITLPAKWTLPDAIQHLVIHIGPHPAPCPAPTPEIFNRAHSDDGAHTYLKHVNSIRRSSDYGLTSSPLTTIKGVEWVHAAKGHPSFLDRLASVIAANLNAGRKFTLVGPERWDERWLCSAAGQRTITYRFFYSVVRHARSHHRWNGKFAERAVAEAIRFISEDEYRAHVGEKAWRLETMLEV</sequence>
<evidence type="ECO:0000313" key="3">
    <source>
        <dbReference type="Proteomes" id="UP001222932"/>
    </source>
</evidence>
<comment type="caution">
    <text evidence="2">The sequence shown here is derived from an EMBL/GenBank/DDBJ whole genome shotgun (WGS) entry which is preliminary data.</text>
</comment>
<reference evidence="2" key="1">
    <citation type="journal article" date="2023" name="BMC Genomics">
        <title>Chromosome-level genome assemblies of Cutaneotrichosporon spp. (Trichosporonales, Basidiomycota) reveal imbalanced evolution between nucleotide sequences and chromosome synteny.</title>
        <authorList>
            <person name="Kobayashi Y."/>
            <person name="Kayamori A."/>
            <person name="Aoki K."/>
            <person name="Shiwa Y."/>
            <person name="Matsutani M."/>
            <person name="Fujita N."/>
            <person name="Sugita T."/>
            <person name="Iwasaki W."/>
            <person name="Tanaka N."/>
            <person name="Takashima M."/>
        </authorList>
    </citation>
    <scope>NUCLEOTIDE SEQUENCE</scope>
    <source>
        <strain evidence="2">HIS016</strain>
    </source>
</reference>
<accession>A0AAD3YCX5</accession>
<reference evidence="2" key="2">
    <citation type="submission" date="2023-06" db="EMBL/GenBank/DDBJ databases">
        <authorList>
            <person name="Kobayashi Y."/>
            <person name="Kayamori A."/>
            <person name="Aoki K."/>
            <person name="Shiwa Y."/>
            <person name="Fujita N."/>
            <person name="Sugita T."/>
            <person name="Iwasaki W."/>
            <person name="Tanaka N."/>
            <person name="Takashima M."/>
        </authorList>
    </citation>
    <scope>NUCLEOTIDE SEQUENCE</scope>
    <source>
        <strain evidence="2">HIS016</strain>
    </source>
</reference>
<organism evidence="2 3">
    <name type="scientific">Cutaneotrichosporon spelunceum</name>
    <dbReference type="NCBI Taxonomy" id="1672016"/>
    <lineage>
        <taxon>Eukaryota</taxon>
        <taxon>Fungi</taxon>
        <taxon>Dikarya</taxon>
        <taxon>Basidiomycota</taxon>
        <taxon>Agaricomycotina</taxon>
        <taxon>Tremellomycetes</taxon>
        <taxon>Trichosporonales</taxon>
        <taxon>Trichosporonaceae</taxon>
        <taxon>Cutaneotrichosporon</taxon>
    </lineage>
</organism>
<keyword evidence="3" id="KW-1185">Reference proteome</keyword>
<feature type="region of interest" description="Disordered" evidence="1">
    <location>
        <begin position="1"/>
        <end position="22"/>
    </location>
</feature>